<sequence>MMTSDFFRFLRISLIHCKLARTHTTPSRNANCDGVVFMYIGTVMVEKYNKPHLTFGDQAAQLQLRGLIINNPGDCIGALEKIGYYRLSAYWYPFRKIKPKASRTTPFNYRLDEFEPKHTFEEAVALYRFDESLRRLLLEALGVIEIQLRTKIAYFAGKQDRFIHLKRELLDPIACCRVPKNSTQDSYQIWPHKYHKQIKRADWEDFIRHYQARYGKDIPIWIATEILDFGGVSKLFDFLSKQLKNQIALSFCAKEGTVVAGWIRNFNYIRNVSAHHSRLWNRLVITRIQAPNRNVVDPGIFHLADVKNRKSH</sequence>
<dbReference type="Proteomes" id="UP000480222">
    <property type="component" value="Unassembled WGS sequence"/>
</dbReference>
<comment type="caution">
    <text evidence="1">The sequence shown here is derived from an EMBL/GenBank/DDBJ whole genome shotgun (WGS) entry which is preliminary data.</text>
</comment>
<protein>
    <submittedName>
        <fullName evidence="1">Abi family protein</fullName>
    </submittedName>
</protein>
<evidence type="ECO:0000313" key="1">
    <source>
        <dbReference type="EMBL" id="CAB0615408.1"/>
    </source>
</evidence>
<name>A0A811G372_CORDP</name>
<dbReference type="AlphaFoldDB" id="A0A811G372"/>
<proteinExistence type="predicted"/>
<evidence type="ECO:0000313" key="2">
    <source>
        <dbReference type="Proteomes" id="UP000480222"/>
    </source>
</evidence>
<reference evidence="1 2" key="1">
    <citation type="submission" date="2020-02" db="EMBL/GenBank/DDBJ databases">
        <authorList>
            <person name="Brisse S."/>
        </authorList>
    </citation>
    <scope>NUCLEOTIDE SEQUENCE [LARGE SCALE GENOMIC DNA]</scope>
    <source>
        <strain evidence="1">CIP107547</strain>
    </source>
</reference>
<dbReference type="EMBL" id="CADDAV010000022">
    <property type="protein sequence ID" value="CAB0615408.1"/>
    <property type="molecule type" value="Genomic_DNA"/>
</dbReference>
<dbReference type="InterPro" id="IPR011664">
    <property type="entry name" value="Abi_system_AbiD/AbiF-like"/>
</dbReference>
<organism evidence="1 2">
    <name type="scientific">Corynebacterium diphtheriae</name>
    <dbReference type="NCBI Taxonomy" id="1717"/>
    <lineage>
        <taxon>Bacteria</taxon>
        <taxon>Bacillati</taxon>
        <taxon>Actinomycetota</taxon>
        <taxon>Actinomycetes</taxon>
        <taxon>Mycobacteriales</taxon>
        <taxon>Corynebacteriaceae</taxon>
        <taxon>Corynebacterium</taxon>
    </lineage>
</organism>
<dbReference type="Pfam" id="PF07751">
    <property type="entry name" value="Abi_2"/>
    <property type="match status" value="1"/>
</dbReference>
<accession>A0A811G372</accession>
<gene>
    <name evidence="1" type="ORF">CIP107547_01975</name>
</gene>